<comment type="caution">
    <text evidence="1">The sequence shown here is derived from an EMBL/GenBank/DDBJ whole genome shotgun (WGS) entry which is preliminary data.</text>
</comment>
<name>A0A811S7N8_9POAL</name>
<dbReference type="EMBL" id="CAJGYO010000019">
    <property type="protein sequence ID" value="CAD6338547.1"/>
    <property type="molecule type" value="Genomic_DNA"/>
</dbReference>
<evidence type="ECO:0000313" key="2">
    <source>
        <dbReference type="Proteomes" id="UP000604825"/>
    </source>
</evidence>
<dbReference type="Proteomes" id="UP000604825">
    <property type="component" value="Unassembled WGS sequence"/>
</dbReference>
<gene>
    <name evidence="1" type="ORF">NCGR_LOCUS62645</name>
</gene>
<proteinExistence type="predicted"/>
<reference evidence="1" key="1">
    <citation type="submission" date="2020-10" db="EMBL/GenBank/DDBJ databases">
        <authorList>
            <person name="Han B."/>
            <person name="Lu T."/>
            <person name="Zhao Q."/>
            <person name="Huang X."/>
            <person name="Zhao Y."/>
        </authorList>
    </citation>
    <scope>NUCLEOTIDE SEQUENCE</scope>
</reference>
<dbReference type="AlphaFoldDB" id="A0A811S7N8"/>
<organism evidence="1 2">
    <name type="scientific">Miscanthus lutarioriparius</name>
    <dbReference type="NCBI Taxonomy" id="422564"/>
    <lineage>
        <taxon>Eukaryota</taxon>
        <taxon>Viridiplantae</taxon>
        <taxon>Streptophyta</taxon>
        <taxon>Embryophyta</taxon>
        <taxon>Tracheophyta</taxon>
        <taxon>Spermatophyta</taxon>
        <taxon>Magnoliopsida</taxon>
        <taxon>Liliopsida</taxon>
        <taxon>Poales</taxon>
        <taxon>Poaceae</taxon>
        <taxon>PACMAD clade</taxon>
        <taxon>Panicoideae</taxon>
        <taxon>Andropogonodae</taxon>
        <taxon>Andropogoneae</taxon>
        <taxon>Saccharinae</taxon>
        <taxon>Miscanthus</taxon>
    </lineage>
</organism>
<evidence type="ECO:0000313" key="1">
    <source>
        <dbReference type="EMBL" id="CAD6338547.1"/>
    </source>
</evidence>
<protein>
    <submittedName>
        <fullName evidence="1">Uncharacterized protein</fullName>
    </submittedName>
</protein>
<keyword evidence="2" id="KW-1185">Reference proteome</keyword>
<sequence length="170" mass="19542">MALQNFIKQAVGYLHTLFRHLEERVSGKDGPIECMGDTEEDAVLQQHHGTSHLGISKEVEDTESPDNLIVQQHMLIQHLVEKTRGMTEKITRMERVIHQLDANHQENVKMLDVAKDFFNSFKPTRAANGAIEFFSEDDKDIVQKINHMKDFFSYFVLSDRVKSKGMDKVA</sequence>
<accession>A0A811S7N8</accession>